<dbReference type="STRING" id="1577791.Mpt1_c06370"/>
<gene>
    <name evidence="2" type="ORF">Mpt1_c06370</name>
</gene>
<dbReference type="InterPro" id="IPR018691">
    <property type="entry name" value="DUF2188"/>
</dbReference>
<accession>A0A0A7LDZ4</accession>
<dbReference type="GeneID" id="25399463"/>
<dbReference type="KEGG" id="mear:Mpt1_c06370"/>
<sequence>MSFFDRFKTKEEKPKKKDEPKKDVKVEKKEKEAAWAASKEKPIEKAEDKPVEESKPAEKTEKPADEPKKKSVRKPKEESKVAEKKKTETKKSDTKTWHITKRTDGMWQVKAQGNERATKLFKTKAEAEEYVKILVANNEGSKVIKHKKTGEFQKK</sequence>
<evidence type="ECO:0000313" key="2">
    <source>
        <dbReference type="EMBL" id="AIZ56522.1"/>
    </source>
</evidence>
<dbReference type="EMBL" id="CP010070">
    <property type="protein sequence ID" value="AIZ56522.1"/>
    <property type="molecule type" value="Genomic_DNA"/>
</dbReference>
<proteinExistence type="predicted"/>
<protein>
    <recommendedName>
        <fullName evidence="4">DUF2188 domain-containing protein</fullName>
    </recommendedName>
</protein>
<reference evidence="2 3" key="1">
    <citation type="journal article" date="2014" name="Appl. Environ. Microbiol.">
        <title>Comparative Genome Analysis of 'Candidatus Methanoplasma termitum' Indicates a New Mode of Energy Metabolism in the Seventh Order of Methanogens.</title>
        <authorList>
            <person name="Lang K."/>
            <person name="Schuldes J."/>
            <person name="Klingl A."/>
            <person name="Poehlein A."/>
            <person name="Daniel R."/>
            <person name="Brune A."/>
        </authorList>
    </citation>
    <scope>NUCLEOTIDE SEQUENCE [LARGE SCALE GENOMIC DNA]</scope>
    <source>
        <strain evidence="3">Mpt1</strain>
    </source>
</reference>
<evidence type="ECO:0000256" key="1">
    <source>
        <dbReference type="SAM" id="MobiDB-lite"/>
    </source>
</evidence>
<dbReference type="Proteomes" id="UP000030787">
    <property type="component" value="Chromosome"/>
</dbReference>
<dbReference type="HOGENOM" id="CLU_1691466_0_0_2"/>
<keyword evidence="3" id="KW-1185">Reference proteome</keyword>
<dbReference type="RefSeq" id="WP_052399265.1">
    <property type="nucleotide sequence ID" value="NZ_CP010070.1"/>
</dbReference>
<dbReference type="AlphaFoldDB" id="A0A0A7LDZ4"/>
<evidence type="ECO:0000313" key="3">
    <source>
        <dbReference type="Proteomes" id="UP000030787"/>
    </source>
</evidence>
<organism evidence="2 3">
    <name type="scientific">Candidatus Methanoplasma termitum</name>
    <dbReference type="NCBI Taxonomy" id="1577791"/>
    <lineage>
        <taxon>Archaea</taxon>
        <taxon>Methanobacteriati</taxon>
        <taxon>Thermoplasmatota</taxon>
        <taxon>Thermoplasmata</taxon>
        <taxon>Methanomassiliicoccales</taxon>
        <taxon>Methanomassiliicoccaceae</taxon>
        <taxon>Candidatus Methanoplasma</taxon>
    </lineage>
</organism>
<name>A0A0A7LDZ4_9ARCH</name>
<dbReference type="Pfam" id="PF09954">
    <property type="entry name" value="DUF2188"/>
    <property type="match status" value="1"/>
</dbReference>
<dbReference type="OrthoDB" id="379012at2157"/>
<evidence type="ECO:0008006" key="4">
    <source>
        <dbReference type="Google" id="ProtNLM"/>
    </source>
</evidence>
<feature type="region of interest" description="Disordered" evidence="1">
    <location>
        <begin position="1"/>
        <end position="99"/>
    </location>
</feature>